<feature type="compositionally biased region" description="Polar residues" evidence="1">
    <location>
        <begin position="78"/>
        <end position="89"/>
    </location>
</feature>
<evidence type="ECO:0000313" key="3">
    <source>
        <dbReference type="Proteomes" id="UP001186944"/>
    </source>
</evidence>
<gene>
    <name evidence="2" type="ORF">FSP39_017481</name>
</gene>
<reference evidence="2" key="1">
    <citation type="submission" date="2019-08" db="EMBL/GenBank/DDBJ databases">
        <title>The improved chromosome-level genome for the pearl oyster Pinctada fucata martensii using PacBio sequencing and Hi-C.</title>
        <authorList>
            <person name="Zheng Z."/>
        </authorList>
    </citation>
    <scope>NUCLEOTIDE SEQUENCE</scope>
    <source>
        <strain evidence="2">ZZ-2019</strain>
        <tissue evidence="2">Adductor muscle</tissue>
    </source>
</reference>
<evidence type="ECO:0000256" key="1">
    <source>
        <dbReference type="SAM" id="MobiDB-lite"/>
    </source>
</evidence>
<proteinExistence type="predicted"/>
<keyword evidence="3" id="KW-1185">Reference proteome</keyword>
<dbReference type="Proteomes" id="UP001186944">
    <property type="component" value="Unassembled WGS sequence"/>
</dbReference>
<dbReference type="AlphaFoldDB" id="A0AA89BI53"/>
<protein>
    <submittedName>
        <fullName evidence="2">Uncharacterized protein</fullName>
    </submittedName>
</protein>
<organism evidence="2 3">
    <name type="scientific">Pinctada imbricata</name>
    <name type="common">Atlantic pearl-oyster</name>
    <name type="synonym">Pinctada martensii</name>
    <dbReference type="NCBI Taxonomy" id="66713"/>
    <lineage>
        <taxon>Eukaryota</taxon>
        <taxon>Metazoa</taxon>
        <taxon>Spiralia</taxon>
        <taxon>Lophotrochozoa</taxon>
        <taxon>Mollusca</taxon>
        <taxon>Bivalvia</taxon>
        <taxon>Autobranchia</taxon>
        <taxon>Pteriomorphia</taxon>
        <taxon>Pterioida</taxon>
        <taxon>Pterioidea</taxon>
        <taxon>Pteriidae</taxon>
        <taxon>Pinctada</taxon>
    </lineage>
</organism>
<accession>A0AA89BI53</accession>
<name>A0AA89BI53_PINIB</name>
<feature type="region of interest" description="Disordered" evidence="1">
    <location>
        <begin position="66"/>
        <end position="94"/>
    </location>
</feature>
<dbReference type="EMBL" id="VSWD01000014">
    <property type="protein sequence ID" value="KAK3083236.1"/>
    <property type="molecule type" value="Genomic_DNA"/>
</dbReference>
<sequence length="275" mass="31815">MSSMYYRVDPPKPPSPRIGFSERTAKDIREITERLSRFTYARKLYSRENEQVGNYYYLIESGNRKRLPSASRERNIPQKVQQQSRVSSADSRRYNERDMSRLIRRLMKPTESLTAKSKPDMTDQDLKEGKIVRAKSASAIQRTEKMVKRIRRPTTASRAKDVNECHLCYEHETKDEKAPPDAFDYDYSDAKSLRPEELDYVVARVAQDTCSSAKGRRSCSKTPVYIDEVKIRKNLPLISGLGRSKDVNEITNRLHPKPRYQQSRLTPLATAISAF</sequence>
<feature type="region of interest" description="Disordered" evidence="1">
    <location>
        <begin position="1"/>
        <end position="20"/>
    </location>
</feature>
<evidence type="ECO:0000313" key="2">
    <source>
        <dbReference type="EMBL" id="KAK3083236.1"/>
    </source>
</evidence>
<comment type="caution">
    <text evidence="2">The sequence shown here is derived from an EMBL/GenBank/DDBJ whole genome shotgun (WGS) entry which is preliminary data.</text>
</comment>